<dbReference type="GO" id="GO:0006355">
    <property type="term" value="P:regulation of DNA-templated transcription"/>
    <property type="evidence" value="ECO:0007669"/>
    <property type="project" value="InterPro"/>
</dbReference>
<dbReference type="InterPro" id="IPR038909">
    <property type="entry name" value="Effector_transcript"/>
</dbReference>
<gene>
    <name evidence="1" type="ORF">RHSIM_Rhsim03G0233500</name>
</gene>
<dbReference type="EMBL" id="WJXA01000003">
    <property type="protein sequence ID" value="KAF7147131.1"/>
    <property type="molecule type" value="Genomic_DNA"/>
</dbReference>
<dbReference type="GO" id="GO:0003677">
    <property type="term" value="F:DNA binding"/>
    <property type="evidence" value="ECO:0007669"/>
    <property type="project" value="InterPro"/>
</dbReference>
<organism evidence="1 2">
    <name type="scientific">Rhododendron simsii</name>
    <name type="common">Sims's rhododendron</name>
    <dbReference type="NCBI Taxonomy" id="118357"/>
    <lineage>
        <taxon>Eukaryota</taxon>
        <taxon>Viridiplantae</taxon>
        <taxon>Streptophyta</taxon>
        <taxon>Embryophyta</taxon>
        <taxon>Tracheophyta</taxon>
        <taxon>Spermatophyta</taxon>
        <taxon>Magnoliopsida</taxon>
        <taxon>eudicotyledons</taxon>
        <taxon>Gunneridae</taxon>
        <taxon>Pentapetalae</taxon>
        <taxon>asterids</taxon>
        <taxon>Ericales</taxon>
        <taxon>Ericaceae</taxon>
        <taxon>Ericoideae</taxon>
        <taxon>Rhodoreae</taxon>
        <taxon>Rhododendron</taxon>
    </lineage>
</organism>
<dbReference type="PANTHER" id="PTHR35133">
    <property type="entry name" value="PROTEIN EFFECTOR OF TRANSCRIPTION 2-RELATED"/>
    <property type="match status" value="1"/>
</dbReference>
<dbReference type="Pfam" id="PF19239">
    <property type="entry name" value="GIY_YIG_domain"/>
    <property type="match status" value="1"/>
</dbReference>
<dbReference type="OrthoDB" id="1922121at2759"/>
<dbReference type="AlphaFoldDB" id="A0A834HFG1"/>
<protein>
    <submittedName>
        <fullName evidence="1">Uncharacterized protein</fullName>
    </submittedName>
</protein>
<keyword evidence="2" id="KW-1185">Reference proteome</keyword>
<sequence>MYLFVQVLVGHSDWEDHSLGKEGAERYRVHNLPNCSSCPGVYELGIAITRAHSGRKIENLDPHLIRPTYVGQTDNIRTRLQRYGRDGDHLENGNSNGQMNGYPQQGHGLFSEAFSKDYSIVYRWAPVKDEHKRSIQMKNKEEAEKAETRQIKTYDYAWNKVCNGVRRRGDVLQKPDGSTSSSTIVQKETWEDGSRIYTDWESNDFLPQIFKCGRSQPRLVTPSLGFNDDHSNICGVALGHGSVCTSPPVGGRKRCDAHKGMKINDFASKELLTEGKSLANSSPSCGVTLDNGSVCRKPPVQGRVRCEDHKGRKITGSLSSESVTNGKTQHDVYGPVLEAPKSIKPQFPVYSENSVTSTKLDTICGVDLDDGTFCTKLPVVGRKRCEEHKWRRANESNLSSTVFDSPCGNSSTRQSVPSRSVVKEDYYSSTCGATLVDGSACRRPPAEGLKRCWQHKGMRGNTGTTHSFTSSYDTRGISSDICGASTGNGSICHRTPVSGRVRCEQHKGKRAAF</sequence>
<dbReference type="PANTHER" id="PTHR35133:SF1">
    <property type="entry name" value="PROTEIN EFFECTOR OF TRANSCRIPTION 2-RELATED"/>
    <property type="match status" value="1"/>
</dbReference>
<comment type="caution">
    <text evidence="1">The sequence shown here is derived from an EMBL/GenBank/DDBJ whole genome shotgun (WGS) entry which is preliminary data.</text>
</comment>
<evidence type="ECO:0000313" key="2">
    <source>
        <dbReference type="Proteomes" id="UP000626092"/>
    </source>
</evidence>
<name>A0A834HFG1_RHOSS</name>
<dbReference type="Proteomes" id="UP000626092">
    <property type="component" value="Unassembled WGS sequence"/>
</dbReference>
<proteinExistence type="predicted"/>
<reference evidence="1" key="1">
    <citation type="submission" date="2019-11" db="EMBL/GenBank/DDBJ databases">
        <authorList>
            <person name="Liu Y."/>
            <person name="Hou J."/>
            <person name="Li T.-Q."/>
            <person name="Guan C.-H."/>
            <person name="Wu X."/>
            <person name="Wu H.-Z."/>
            <person name="Ling F."/>
            <person name="Zhang R."/>
            <person name="Shi X.-G."/>
            <person name="Ren J.-P."/>
            <person name="Chen E.-F."/>
            <person name="Sun J.-M."/>
        </authorList>
    </citation>
    <scope>NUCLEOTIDE SEQUENCE</scope>
    <source>
        <strain evidence="1">Adult_tree_wgs_1</strain>
        <tissue evidence="1">Leaves</tissue>
    </source>
</reference>
<accession>A0A834HFG1</accession>
<evidence type="ECO:0000313" key="1">
    <source>
        <dbReference type="EMBL" id="KAF7147131.1"/>
    </source>
</evidence>